<evidence type="ECO:0000313" key="2">
    <source>
        <dbReference type="Proteomes" id="UP001163321"/>
    </source>
</evidence>
<comment type="caution">
    <text evidence="1">The sequence shown here is derived from an EMBL/GenBank/DDBJ whole genome shotgun (WGS) entry which is preliminary data.</text>
</comment>
<gene>
    <name evidence="1" type="ORF">PsorP6_014541</name>
</gene>
<proteinExistence type="predicted"/>
<dbReference type="EMBL" id="CM047586">
    <property type="protein sequence ID" value="KAI9909139.1"/>
    <property type="molecule type" value="Genomic_DNA"/>
</dbReference>
<accession>A0ACC0VT94</accession>
<sequence>MIKYLLEAMPKKIRHFKNPAYLTNYLFEREITISSCKSSSRITPTLRPPASAFRNKEWIRRTGKKMPLCGRLRQNIAHDRVVAVGCMRNQVPTHISCTDSASSY</sequence>
<reference evidence="1 2" key="1">
    <citation type="journal article" date="2022" name="bioRxiv">
        <title>The genome of the oomycete Peronosclerospora sorghi, a cosmopolitan pathogen of maize and sorghum, is inflated with dispersed pseudogenes.</title>
        <authorList>
            <person name="Fletcher K."/>
            <person name="Martin F."/>
            <person name="Isakeit T."/>
            <person name="Cavanaugh K."/>
            <person name="Magill C."/>
            <person name="Michelmore R."/>
        </authorList>
    </citation>
    <scope>NUCLEOTIDE SEQUENCE [LARGE SCALE GENOMIC DNA]</scope>
    <source>
        <strain evidence="1">P6</strain>
    </source>
</reference>
<keyword evidence="2" id="KW-1185">Reference proteome</keyword>
<name>A0ACC0VT94_9STRA</name>
<evidence type="ECO:0000313" key="1">
    <source>
        <dbReference type="EMBL" id="KAI9909139.1"/>
    </source>
</evidence>
<organism evidence="1 2">
    <name type="scientific">Peronosclerospora sorghi</name>
    <dbReference type="NCBI Taxonomy" id="230839"/>
    <lineage>
        <taxon>Eukaryota</taxon>
        <taxon>Sar</taxon>
        <taxon>Stramenopiles</taxon>
        <taxon>Oomycota</taxon>
        <taxon>Peronosporomycetes</taxon>
        <taxon>Peronosporales</taxon>
        <taxon>Peronosporaceae</taxon>
        <taxon>Peronosclerospora</taxon>
    </lineage>
</organism>
<dbReference type="Proteomes" id="UP001163321">
    <property type="component" value="Chromosome 7"/>
</dbReference>
<protein>
    <submittedName>
        <fullName evidence="1">Uncharacterized protein</fullName>
    </submittedName>
</protein>